<accession>A0A5C4LT94</accession>
<dbReference type="EMBL" id="VDFW01000030">
    <property type="protein sequence ID" value="TNC21918.1"/>
    <property type="molecule type" value="Genomic_DNA"/>
</dbReference>
<evidence type="ECO:0008006" key="3">
    <source>
        <dbReference type="Google" id="ProtNLM"/>
    </source>
</evidence>
<dbReference type="Proteomes" id="UP000305546">
    <property type="component" value="Unassembled WGS sequence"/>
</dbReference>
<keyword evidence="2" id="KW-1185">Reference proteome</keyword>
<protein>
    <recommendedName>
        <fullName evidence="3">DUF385 domain-containing protein</fullName>
    </recommendedName>
</protein>
<dbReference type="AlphaFoldDB" id="A0A5C4LT94"/>
<dbReference type="RefSeq" id="WP_139099589.1">
    <property type="nucleotide sequence ID" value="NZ_VDFW01000030.1"/>
</dbReference>
<sequence length="158" mass="17568">MNAVEVAHPPAAVVRVLNRVVLLATRTPLRRPVTKAILVLRFTGRRTGRRYDIPVTAHRGEDSLMVLTGAPWRLNFRGGRDLDVTLDGRTAPMRGVLVEHARTVAETYAQRIAELGPRQGPRQLGLKITVPRAPTLGELVAAVEREHLSIIWLRPRKG</sequence>
<dbReference type="InterPro" id="IPR012349">
    <property type="entry name" value="Split_barrel_FMN-bd"/>
</dbReference>
<dbReference type="OrthoDB" id="3292498at2"/>
<name>A0A5C4LT94_9PSEU</name>
<evidence type="ECO:0000313" key="1">
    <source>
        <dbReference type="EMBL" id="TNC21918.1"/>
    </source>
</evidence>
<comment type="caution">
    <text evidence="1">The sequence shown here is derived from an EMBL/GenBank/DDBJ whole genome shotgun (WGS) entry which is preliminary data.</text>
</comment>
<proteinExistence type="predicted"/>
<evidence type="ECO:0000313" key="2">
    <source>
        <dbReference type="Proteomes" id="UP000305546"/>
    </source>
</evidence>
<dbReference type="Gene3D" id="2.30.110.10">
    <property type="entry name" value="Electron Transport, Fmn-binding Protein, Chain A"/>
    <property type="match status" value="1"/>
</dbReference>
<reference evidence="1 2" key="1">
    <citation type="submission" date="2019-06" db="EMBL/GenBank/DDBJ databases">
        <title>Amycolatopsis alkalitolerans sp. nov., isolated from Gastrodia elata Blume.</title>
        <authorList>
            <person name="Narsing Rao M.P."/>
            <person name="Li W.J."/>
        </authorList>
    </citation>
    <scope>NUCLEOTIDE SEQUENCE [LARGE SCALE GENOMIC DNA]</scope>
    <source>
        <strain evidence="1 2">SYSUP0005</strain>
    </source>
</reference>
<gene>
    <name evidence="1" type="ORF">FG385_26930</name>
</gene>
<dbReference type="InterPro" id="IPR016791">
    <property type="entry name" value="Polyketide_synth_GrhN/RubW_prd"/>
</dbReference>
<dbReference type="PIRSF" id="PIRSF021513">
    <property type="entry name" value="GrhN_RubW_prd"/>
    <property type="match status" value="1"/>
</dbReference>
<organism evidence="1 2">
    <name type="scientific">Amycolatopsis alkalitolerans</name>
    <dbReference type="NCBI Taxonomy" id="2547244"/>
    <lineage>
        <taxon>Bacteria</taxon>
        <taxon>Bacillati</taxon>
        <taxon>Actinomycetota</taxon>
        <taxon>Actinomycetes</taxon>
        <taxon>Pseudonocardiales</taxon>
        <taxon>Pseudonocardiaceae</taxon>
        <taxon>Amycolatopsis</taxon>
    </lineage>
</organism>